<proteinExistence type="inferred from homology"/>
<reference evidence="3 4" key="1">
    <citation type="submission" date="2020-07" db="EMBL/GenBank/DDBJ databases">
        <title>Sequencing the genomes of 1000 actinobacteria strains.</title>
        <authorList>
            <person name="Klenk H.-P."/>
        </authorList>
    </citation>
    <scope>NUCLEOTIDE SEQUENCE [LARGE SCALE GENOMIC DNA]</scope>
    <source>
        <strain evidence="3 4">DSM 44442</strain>
    </source>
</reference>
<dbReference type="AlphaFoldDB" id="A0A7Z0JA43"/>
<dbReference type="InterPro" id="IPR036396">
    <property type="entry name" value="Cyt_P450_sf"/>
</dbReference>
<comment type="similarity">
    <text evidence="1">Belongs to the cytochrome P450 family.</text>
</comment>
<dbReference type="InterPro" id="IPR002397">
    <property type="entry name" value="Cyt_P450_B"/>
</dbReference>
<feature type="region of interest" description="Disordered" evidence="2">
    <location>
        <begin position="402"/>
        <end position="436"/>
    </location>
</feature>
<evidence type="ECO:0000313" key="3">
    <source>
        <dbReference type="EMBL" id="NYJ34726.1"/>
    </source>
</evidence>
<evidence type="ECO:0000256" key="1">
    <source>
        <dbReference type="ARBA" id="ARBA00010617"/>
    </source>
</evidence>
<dbReference type="PANTHER" id="PTHR46696:SF1">
    <property type="entry name" value="CYTOCHROME P450 YJIB-RELATED"/>
    <property type="match status" value="1"/>
</dbReference>
<dbReference type="PRINTS" id="PR00359">
    <property type="entry name" value="BP450"/>
</dbReference>
<evidence type="ECO:0000256" key="2">
    <source>
        <dbReference type="SAM" id="MobiDB-lite"/>
    </source>
</evidence>
<protein>
    <submittedName>
        <fullName evidence="3">Cytochrome P450</fullName>
    </submittedName>
</protein>
<dbReference type="GO" id="GO:0020037">
    <property type="term" value="F:heme binding"/>
    <property type="evidence" value="ECO:0007669"/>
    <property type="project" value="InterPro"/>
</dbReference>
<organism evidence="3 4">
    <name type="scientific">Nocardiopsis aegyptia</name>
    <dbReference type="NCBI Taxonomy" id="220378"/>
    <lineage>
        <taxon>Bacteria</taxon>
        <taxon>Bacillati</taxon>
        <taxon>Actinomycetota</taxon>
        <taxon>Actinomycetes</taxon>
        <taxon>Streptosporangiales</taxon>
        <taxon>Nocardiopsidaceae</taxon>
        <taxon>Nocardiopsis</taxon>
    </lineage>
</organism>
<dbReference type="Proteomes" id="UP000572051">
    <property type="component" value="Unassembled WGS sequence"/>
</dbReference>
<dbReference type="EMBL" id="JACCFS010000001">
    <property type="protein sequence ID" value="NYJ34726.1"/>
    <property type="molecule type" value="Genomic_DNA"/>
</dbReference>
<evidence type="ECO:0000313" key="4">
    <source>
        <dbReference type="Proteomes" id="UP000572051"/>
    </source>
</evidence>
<accession>A0A7Z0JA43</accession>
<keyword evidence="4" id="KW-1185">Reference proteome</keyword>
<name>A0A7Z0JA43_9ACTN</name>
<dbReference type="Gene3D" id="1.10.630.10">
    <property type="entry name" value="Cytochrome P450"/>
    <property type="match status" value="1"/>
</dbReference>
<comment type="caution">
    <text evidence="3">The sequence shown here is derived from an EMBL/GenBank/DDBJ whole genome shotgun (WGS) entry which is preliminary data.</text>
</comment>
<feature type="compositionally biased region" description="Polar residues" evidence="2">
    <location>
        <begin position="414"/>
        <end position="436"/>
    </location>
</feature>
<dbReference type="GO" id="GO:0004497">
    <property type="term" value="F:monooxygenase activity"/>
    <property type="evidence" value="ECO:0007669"/>
    <property type="project" value="InterPro"/>
</dbReference>
<gene>
    <name evidence="3" type="ORF">HNR10_002607</name>
</gene>
<dbReference type="RefSeq" id="WP_376769752.1">
    <property type="nucleotide sequence ID" value="NZ_JACCFS010000001.1"/>
</dbReference>
<sequence>MTSGCPRAALHHSEPHPDPYALYEKMRADHGPVVPVELEPGVHGWLVTDYSTLISWSRDTTTFTHDSRLWKDYREGRVGVDSGLIAMMAPRPNALFVDGSEHQRLRRALTDCLGSVSERRLSETTRRYADSLVDQFCERGEADALNEYARMLPLLVMNELFGFDEDQGLRFASAMRNIWAGVDSERANAEAERALSEVVSTKHRVPGDDLTTRLLQHRAALTDEEVLHQLLLIIAASNEPTADLVYATIREILTRPGAVPGSDASLSAAALDDIVNEVLWKDPPITNYPVIYPRVDVPVGGGRVIEAGSPVLLGFAASDHFFLKENAAEMAETSNRAHVAWGAGPHRCPAIDEATTMATIAVRVLLTRLPGLSLAVPPEELCYQLSTLTWFPVHLPVRFTPQSPLNSPPEGESWTPSDSPLETSEPRPSTSAPWGLSSLSNFLVRLLRGS</sequence>
<dbReference type="GO" id="GO:0005506">
    <property type="term" value="F:iron ion binding"/>
    <property type="evidence" value="ECO:0007669"/>
    <property type="project" value="InterPro"/>
</dbReference>
<dbReference type="GO" id="GO:0016705">
    <property type="term" value="F:oxidoreductase activity, acting on paired donors, with incorporation or reduction of molecular oxygen"/>
    <property type="evidence" value="ECO:0007669"/>
    <property type="project" value="InterPro"/>
</dbReference>
<dbReference type="PANTHER" id="PTHR46696">
    <property type="entry name" value="P450, PUTATIVE (EUROFUNG)-RELATED"/>
    <property type="match status" value="1"/>
</dbReference>
<dbReference type="SUPFAM" id="SSF48264">
    <property type="entry name" value="Cytochrome P450"/>
    <property type="match status" value="1"/>
</dbReference>